<dbReference type="InterPro" id="IPR029045">
    <property type="entry name" value="ClpP/crotonase-like_dom_sf"/>
</dbReference>
<dbReference type="SMART" id="SM00245">
    <property type="entry name" value="TSPc"/>
    <property type="match status" value="1"/>
</dbReference>
<dbReference type="GO" id="GO:0006508">
    <property type="term" value="P:proteolysis"/>
    <property type="evidence" value="ECO:0007669"/>
    <property type="project" value="InterPro"/>
</dbReference>
<feature type="chain" id="PRO_5013197680" description="Tail specific protease domain-containing protein" evidence="1">
    <location>
        <begin position="22"/>
        <end position="339"/>
    </location>
</feature>
<dbReference type="Gene3D" id="3.30.750.44">
    <property type="match status" value="1"/>
</dbReference>
<evidence type="ECO:0000259" key="2">
    <source>
        <dbReference type="SMART" id="SM00245"/>
    </source>
</evidence>
<dbReference type="CDD" id="cd07563">
    <property type="entry name" value="Peptidase_S41_IRBP"/>
    <property type="match status" value="1"/>
</dbReference>
<dbReference type="RefSeq" id="WP_086596664.1">
    <property type="nucleotide sequence ID" value="NZ_MTSE01000022.1"/>
</dbReference>
<dbReference type="OrthoDB" id="9812068at2"/>
<name>A0A2C9ZVH7_9BACT</name>
<protein>
    <recommendedName>
        <fullName evidence="2">Tail specific protease domain-containing protein</fullName>
    </recommendedName>
</protein>
<dbReference type="Pfam" id="PF14684">
    <property type="entry name" value="Tricorn_C1"/>
    <property type="match status" value="1"/>
</dbReference>
<feature type="domain" description="Tail specific protease" evidence="2">
    <location>
        <begin position="113"/>
        <end position="317"/>
    </location>
</feature>
<evidence type="ECO:0000313" key="4">
    <source>
        <dbReference type="Proteomes" id="UP000194873"/>
    </source>
</evidence>
<sequence>MKKLVIILSLMILSGSWSCMPDEVAPTTDAEANFEYVWQEFDRLYGGFEVKAVDWPGVHRHFRSQLTAQSGPADLYRVLTQMIDTLNDAHVSLSPTDARYPRFVSGQRRGPALNHTSLDLIKARYLTESHLASPTLTYGKLAGNVGYLYLSGLDEEYQNYKHNLDNILGALQGTKALVLDIRDNSGGRDELGQYIAGRFADARRLYMKSRKRTGPQHHQFTSWQEWYVEPTGSHPYTNPIILLTSDDTFSAGETFTLAMKRLPHVRQVGLATYGAFSDRVERDMPNGWRFTVSVGEYRDHNGVNWEGRGLAPDVKVANTAADLAAGRDPMLEQALQLTQ</sequence>
<feature type="signal peptide" evidence="1">
    <location>
        <begin position="1"/>
        <end position="21"/>
    </location>
</feature>
<dbReference type="PANTHER" id="PTHR11261">
    <property type="entry name" value="INTERPHOTORECEPTOR RETINOID-BINDING PROTEIN"/>
    <property type="match status" value="1"/>
</dbReference>
<comment type="caution">
    <text evidence="3">The sequence shown here is derived from an EMBL/GenBank/DDBJ whole genome shotgun (WGS) entry which is preliminary data.</text>
</comment>
<evidence type="ECO:0000313" key="3">
    <source>
        <dbReference type="EMBL" id="OUJ70437.1"/>
    </source>
</evidence>
<dbReference type="SUPFAM" id="SSF52096">
    <property type="entry name" value="ClpP/crotonase"/>
    <property type="match status" value="1"/>
</dbReference>
<keyword evidence="4" id="KW-1185">Reference proteome</keyword>
<dbReference type="GO" id="GO:0008236">
    <property type="term" value="F:serine-type peptidase activity"/>
    <property type="evidence" value="ECO:0007669"/>
    <property type="project" value="InterPro"/>
</dbReference>
<reference evidence="3 4" key="1">
    <citation type="submission" date="2017-01" db="EMBL/GenBank/DDBJ databases">
        <title>A new Hymenobacter.</title>
        <authorList>
            <person name="Liang Y."/>
            <person name="Feng F."/>
        </authorList>
    </citation>
    <scope>NUCLEOTIDE SEQUENCE [LARGE SCALE GENOMIC DNA]</scope>
    <source>
        <strain evidence="3">MIMBbqt21</strain>
    </source>
</reference>
<accession>A0A2C9ZVH7</accession>
<gene>
    <name evidence="3" type="ORF">BXP70_24035</name>
</gene>
<dbReference type="PANTHER" id="PTHR11261:SF3">
    <property type="entry name" value="RETINOL-BINDING PROTEIN 3"/>
    <property type="match status" value="1"/>
</dbReference>
<dbReference type="Pfam" id="PF03572">
    <property type="entry name" value="Peptidase_S41"/>
    <property type="match status" value="1"/>
</dbReference>
<evidence type="ECO:0000256" key="1">
    <source>
        <dbReference type="SAM" id="SignalP"/>
    </source>
</evidence>
<dbReference type="Gene3D" id="3.90.226.10">
    <property type="entry name" value="2-enoyl-CoA Hydratase, Chain A, domain 1"/>
    <property type="match status" value="1"/>
</dbReference>
<dbReference type="EMBL" id="MTSE01000022">
    <property type="protein sequence ID" value="OUJ70437.1"/>
    <property type="molecule type" value="Genomic_DNA"/>
</dbReference>
<dbReference type="Proteomes" id="UP000194873">
    <property type="component" value="Unassembled WGS sequence"/>
</dbReference>
<keyword evidence="1" id="KW-0732">Signal</keyword>
<proteinExistence type="predicted"/>
<dbReference type="AlphaFoldDB" id="A0A2C9ZVH7"/>
<dbReference type="InterPro" id="IPR028204">
    <property type="entry name" value="Tricorn_C1"/>
</dbReference>
<dbReference type="InterPro" id="IPR005151">
    <property type="entry name" value="Tail-specific_protease"/>
</dbReference>
<organism evidence="3 4">
    <name type="scientific">Hymenobacter crusticola</name>
    <dbReference type="NCBI Taxonomy" id="1770526"/>
    <lineage>
        <taxon>Bacteria</taxon>
        <taxon>Pseudomonadati</taxon>
        <taxon>Bacteroidota</taxon>
        <taxon>Cytophagia</taxon>
        <taxon>Cytophagales</taxon>
        <taxon>Hymenobacteraceae</taxon>
        <taxon>Hymenobacter</taxon>
    </lineage>
</organism>